<dbReference type="STRING" id="1121015.GCA_000420545_02236"/>
<keyword evidence="7" id="KW-0997">Cell inner membrane</keyword>
<evidence type="ECO:0000256" key="3">
    <source>
        <dbReference type="ARBA" id="ARBA00022475"/>
    </source>
</evidence>
<dbReference type="Proteomes" id="UP000029385">
    <property type="component" value="Unassembled WGS sequence"/>
</dbReference>
<dbReference type="SUPFAM" id="SSF82689">
    <property type="entry name" value="Mechanosensitive channel protein MscS (YggB), C-terminal domain"/>
    <property type="match status" value="1"/>
</dbReference>
<dbReference type="Gene3D" id="2.30.30.60">
    <property type="match status" value="1"/>
</dbReference>
<dbReference type="InterPro" id="IPR011066">
    <property type="entry name" value="MscS_channel_C_sf"/>
</dbReference>
<dbReference type="RefSeq" id="WP_022969842.1">
    <property type="nucleotide sequence ID" value="NZ_ATVD01000004.1"/>
</dbReference>
<dbReference type="PANTHER" id="PTHR30221:SF1">
    <property type="entry name" value="SMALL-CONDUCTANCE MECHANOSENSITIVE CHANNEL"/>
    <property type="match status" value="1"/>
</dbReference>
<evidence type="ECO:0000256" key="2">
    <source>
        <dbReference type="ARBA" id="ARBA00008017"/>
    </source>
</evidence>
<keyword evidence="6 7" id="KW-0472">Membrane</keyword>
<sequence>MSDLLIWLRSLATHAFDHAWAWRMLVAASIGILGIWLARWVARALDRLMLRLQVEQILRSFLRNVSYAIAVIVALIAALDYAGVPTTSLLAVVGAAGLAIGLALKDSLANIASGVMLIMLRPFHTGDSVQIAGLEGIVDSVRIFQTTLHTGDNRVIILPNSQITAAPIINFTTRGERRLDLNIGIGYSDDLAAARTSLIAAANGNRRVKSEPAPEVLLLELGDTRVSLQLRAWVPAGEVAFARSELLETIHGSFAGQGIRIPVLQREVHVHHHGTAMTVEEGVQATTPRA</sequence>
<comment type="subunit">
    <text evidence="7">Homoheptamer.</text>
</comment>
<dbReference type="PATRIC" id="fig|1121015.4.peg.1959"/>
<dbReference type="eggNOG" id="COG0668">
    <property type="taxonomic scope" value="Bacteria"/>
</dbReference>
<keyword evidence="7" id="KW-0406">Ion transport</keyword>
<dbReference type="AlphaFoldDB" id="A0A091AUL9"/>
<keyword evidence="12" id="KW-1185">Reference proteome</keyword>
<comment type="function">
    <text evidence="7">Mechanosensitive channel that participates in the regulation of osmotic pressure changes within the cell, opening in response to stretch forces in the membrane lipid bilayer, without the need for other proteins. Contributes to normal resistance to hypoosmotic shock. Forms an ion channel of 1.0 nanosiemens conductance with a slight preference for anions.</text>
</comment>
<name>A0A091AUL9_9GAMM</name>
<dbReference type="GO" id="GO:0008381">
    <property type="term" value="F:mechanosensitive monoatomic ion channel activity"/>
    <property type="evidence" value="ECO:0007669"/>
    <property type="project" value="InterPro"/>
</dbReference>
<dbReference type="InterPro" id="IPR045275">
    <property type="entry name" value="MscS_archaea/bacteria_type"/>
</dbReference>
<dbReference type="InterPro" id="IPR049278">
    <property type="entry name" value="MS_channel_C"/>
</dbReference>
<dbReference type="Gene3D" id="1.10.287.1260">
    <property type="match status" value="1"/>
</dbReference>
<evidence type="ECO:0000256" key="6">
    <source>
        <dbReference type="ARBA" id="ARBA00023136"/>
    </source>
</evidence>
<comment type="caution">
    <text evidence="11">The sequence shown here is derived from an EMBL/GenBank/DDBJ whole genome shotgun (WGS) entry which is preliminary data.</text>
</comment>
<organism evidence="11 12">
    <name type="scientific">Arenimonas oryziterrae DSM 21050 = YC6267</name>
    <dbReference type="NCBI Taxonomy" id="1121015"/>
    <lineage>
        <taxon>Bacteria</taxon>
        <taxon>Pseudomonadati</taxon>
        <taxon>Pseudomonadota</taxon>
        <taxon>Gammaproteobacteria</taxon>
        <taxon>Lysobacterales</taxon>
        <taxon>Lysobacteraceae</taxon>
        <taxon>Arenimonas</taxon>
    </lineage>
</organism>
<dbReference type="PANTHER" id="PTHR30221">
    <property type="entry name" value="SMALL-CONDUCTANCE MECHANOSENSITIVE CHANNEL"/>
    <property type="match status" value="1"/>
</dbReference>
<feature type="transmembrane region" description="Helical" evidence="7">
    <location>
        <begin position="20"/>
        <end position="41"/>
    </location>
</feature>
<evidence type="ECO:0000259" key="8">
    <source>
        <dbReference type="Pfam" id="PF00924"/>
    </source>
</evidence>
<dbReference type="Gene3D" id="3.30.70.100">
    <property type="match status" value="1"/>
</dbReference>
<dbReference type="OrthoDB" id="9809206at2"/>
<dbReference type="InterPro" id="IPR049142">
    <property type="entry name" value="MS_channel_1st"/>
</dbReference>
<evidence type="ECO:0000256" key="5">
    <source>
        <dbReference type="ARBA" id="ARBA00022989"/>
    </source>
</evidence>
<keyword evidence="4 7" id="KW-0812">Transmembrane</keyword>
<protein>
    <recommendedName>
        <fullName evidence="7">Small-conductance mechanosensitive channel</fullName>
    </recommendedName>
</protein>
<feature type="transmembrane region" description="Helical" evidence="7">
    <location>
        <begin position="61"/>
        <end position="79"/>
    </location>
</feature>
<keyword evidence="5 7" id="KW-1133">Transmembrane helix</keyword>
<keyword evidence="7" id="KW-0813">Transport</keyword>
<keyword evidence="7" id="KW-0407">Ion channel</keyword>
<evidence type="ECO:0000259" key="10">
    <source>
        <dbReference type="Pfam" id="PF21088"/>
    </source>
</evidence>
<evidence type="ECO:0000256" key="7">
    <source>
        <dbReference type="RuleBase" id="RU369025"/>
    </source>
</evidence>
<dbReference type="InterPro" id="IPR010920">
    <property type="entry name" value="LSM_dom_sf"/>
</dbReference>
<dbReference type="InterPro" id="IPR023408">
    <property type="entry name" value="MscS_beta-dom_sf"/>
</dbReference>
<dbReference type="SUPFAM" id="SSF50182">
    <property type="entry name" value="Sm-like ribonucleoproteins"/>
    <property type="match status" value="1"/>
</dbReference>
<feature type="domain" description="Mechanosensitive ion channel MscS" evidence="8">
    <location>
        <begin position="106"/>
        <end position="172"/>
    </location>
</feature>
<accession>A0A091AUL9</accession>
<reference evidence="11 12" key="1">
    <citation type="submission" date="2013-09" db="EMBL/GenBank/DDBJ databases">
        <title>Genome sequencing of Arenimonas oryziterrae.</title>
        <authorList>
            <person name="Chen F."/>
            <person name="Wang G."/>
        </authorList>
    </citation>
    <scope>NUCLEOTIDE SEQUENCE [LARGE SCALE GENOMIC DNA]</scope>
    <source>
        <strain evidence="11 12">YC6267</strain>
    </source>
</reference>
<dbReference type="Pfam" id="PF21082">
    <property type="entry name" value="MS_channel_3rd"/>
    <property type="match status" value="1"/>
</dbReference>
<feature type="domain" description="Mechanosensitive ion channel MscS C-terminal" evidence="9">
    <location>
        <begin position="180"/>
        <end position="261"/>
    </location>
</feature>
<dbReference type="Pfam" id="PF00924">
    <property type="entry name" value="MS_channel_2nd"/>
    <property type="match status" value="1"/>
</dbReference>
<dbReference type="InterPro" id="IPR006686">
    <property type="entry name" value="MscS_channel_CS"/>
</dbReference>
<evidence type="ECO:0000313" key="11">
    <source>
        <dbReference type="EMBL" id="KFN42927.1"/>
    </source>
</evidence>
<evidence type="ECO:0000256" key="1">
    <source>
        <dbReference type="ARBA" id="ARBA00004651"/>
    </source>
</evidence>
<feature type="domain" description="Mechanosensitive ion channel transmembrane helices 2/3" evidence="10">
    <location>
        <begin position="65"/>
        <end position="105"/>
    </location>
</feature>
<comment type="similarity">
    <text evidence="2 7">Belongs to the MscS (TC 1.A.23) family.</text>
</comment>
<dbReference type="PROSITE" id="PS01246">
    <property type="entry name" value="UPF0003"/>
    <property type="match status" value="1"/>
</dbReference>
<evidence type="ECO:0000259" key="9">
    <source>
        <dbReference type="Pfam" id="PF21082"/>
    </source>
</evidence>
<dbReference type="InterPro" id="IPR006685">
    <property type="entry name" value="MscS_channel_2nd"/>
</dbReference>
<dbReference type="SUPFAM" id="SSF82861">
    <property type="entry name" value="Mechanosensitive channel protein MscS (YggB), transmembrane region"/>
    <property type="match status" value="1"/>
</dbReference>
<comment type="subcellular location">
    <subcellularLocation>
        <location evidence="7">Cell inner membrane</location>
        <topology evidence="7">Multi-pass membrane protein</topology>
    </subcellularLocation>
    <subcellularLocation>
        <location evidence="1">Cell membrane</location>
        <topology evidence="1">Multi-pass membrane protein</topology>
    </subcellularLocation>
</comment>
<keyword evidence="3" id="KW-1003">Cell membrane</keyword>
<dbReference type="GO" id="GO:0005886">
    <property type="term" value="C:plasma membrane"/>
    <property type="evidence" value="ECO:0007669"/>
    <property type="project" value="UniProtKB-SubCell"/>
</dbReference>
<comment type="caution">
    <text evidence="7">Lacks conserved residue(s) required for the propagation of feature annotation.</text>
</comment>
<feature type="transmembrane region" description="Helical" evidence="7">
    <location>
        <begin position="85"/>
        <end position="104"/>
    </location>
</feature>
<evidence type="ECO:0000313" key="12">
    <source>
        <dbReference type="Proteomes" id="UP000029385"/>
    </source>
</evidence>
<dbReference type="InterPro" id="IPR011014">
    <property type="entry name" value="MscS_channel_TM-2"/>
</dbReference>
<evidence type="ECO:0000256" key="4">
    <source>
        <dbReference type="ARBA" id="ARBA00022692"/>
    </source>
</evidence>
<dbReference type="EMBL" id="AVCI01000007">
    <property type="protein sequence ID" value="KFN42927.1"/>
    <property type="molecule type" value="Genomic_DNA"/>
</dbReference>
<gene>
    <name evidence="11" type="ORF">N789_12440</name>
</gene>
<proteinExistence type="inferred from homology"/>
<dbReference type="Pfam" id="PF21088">
    <property type="entry name" value="MS_channel_1st"/>
    <property type="match status" value="1"/>
</dbReference>